<proteinExistence type="predicted"/>
<accession>A0A3D8HDH8</accession>
<keyword evidence="4" id="KW-1185">Reference proteome</keyword>
<dbReference type="EMBL" id="QREV01000034">
    <property type="protein sequence ID" value="RDU48587.1"/>
    <property type="molecule type" value="Genomic_DNA"/>
</dbReference>
<name>A0A3D8HDH8_9BACT</name>
<evidence type="ECO:0000313" key="3">
    <source>
        <dbReference type="Proteomes" id="UP000256321"/>
    </source>
</evidence>
<reference evidence="2 3" key="1">
    <citation type="submission" date="2018-07" db="EMBL/GenBank/DDBJ databases">
        <title>Parabacteroides acidifaciens nov. sp., isolated from human feces.</title>
        <authorList>
            <person name="Wang Y.J."/>
        </authorList>
    </citation>
    <scope>NUCLEOTIDE SEQUENCE [LARGE SCALE GENOMIC DNA]</scope>
    <source>
        <strain evidence="2 3">426-9</strain>
    </source>
</reference>
<evidence type="ECO:0000313" key="2">
    <source>
        <dbReference type="EMBL" id="RDU48587.1"/>
    </source>
</evidence>
<dbReference type="RefSeq" id="WP_115500185.1">
    <property type="nucleotide sequence ID" value="NZ_JACRTI010000034.1"/>
</dbReference>
<protein>
    <submittedName>
        <fullName evidence="2">Uncharacterized protein</fullName>
    </submittedName>
</protein>
<dbReference type="Proteomes" id="UP000629596">
    <property type="component" value="Unassembled WGS sequence"/>
</dbReference>
<organism evidence="2 3">
    <name type="scientific">Parabacteroides acidifaciens</name>
    <dbReference type="NCBI Taxonomy" id="2290935"/>
    <lineage>
        <taxon>Bacteria</taxon>
        <taxon>Pseudomonadati</taxon>
        <taxon>Bacteroidota</taxon>
        <taxon>Bacteroidia</taxon>
        <taxon>Bacteroidales</taxon>
        <taxon>Tannerellaceae</taxon>
        <taxon>Parabacteroides</taxon>
    </lineage>
</organism>
<dbReference type="Proteomes" id="UP000256321">
    <property type="component" value="Unassembled WGS sequence"/>
</dbReference>
<comment type="caution">
    <text evidence="2">The sequence shown here is derived from an EMBL/GenBank/DDBJ whole genome shotgun (WGS) entry which is preliminary data.</text>
</comment>
<reference evidence="1 4" key="2">
    <citation type="submission" date="2020-08" db="EMBL/GenBank/DDBJ databases">
        <title>Genome public.</title>
        <authorList>
            <person name="Liu C."/>
            <person name="Sun Q."/>
        </authorList>
    </citation>
    <scope>NUCLEOTIDE SEQUENCE [LARGE SCALE GENOMIC DNA]</scope>
    <source>
        <strain evidence="1 4">426_9</strain>
    </source>
</reference>
<dbReference type="EMBL" id="JACRTI010000034">
    <property type="protein sequence ID" value="MBC8602693.1"/>
    <property type="molecule type" value="Genomic_DNA"/>
</dbReference>
<dbReference type="AlphaFoldDB" id="A0A3D8HDH8"/>
<evidence type="ECO:0000313" key="1">
    <source>
        <dbReference type="EMBL" id="MBC8602693.1"/>
    </source>
</evidence>
<evidence type="ECO:0000313" key="4">
    <source>
        <dbReference type="Proteomes" id="UP000629596"/>
    </source>
</evidence>
<gene>
    <name evidence="2" type="ORF">DWU89_13685</name>
    <name evidence="1" type="ORF">H8784_13325</name>
</gene>
<sequence length="519" mass="59607">MKRLVWILLITWATLPLWAQSEYISNSRYIEADRIENLSGNSGLLLLSKHNDLIISITNSAKKVSIYPKGERPDGYYEYCVIIDAEDTRTPKVEVSRRGSVYKTELTQTVKPDFLIAYRIEEVQKPIRMDDQTTSSDVHLNAEEAKIEFTTTIKNLKVECSPKLEAKVSTHISRSDPNISITTVVIPVSVLQKAQKMIESTHKKHDELDNKPEHSEEEWERLDSLQNEVDKAKAFFEELVYVTIYAESTNQLAIDIRDMGPRSKKCYAVLPLIIEKNVFVTECSMFMSEGGKLFGMRKYKDARIAYENALKSKDVVVNMRPNIQESITQCDTCILYESLAAMAIKKISEMKKNGTATQDEVAKYASAAIEFMQVLNTYNPDEFYITRIKNMKNMLTDMPLKIKFAIVEWKTLHEGSYIPNVEVWGYYGTPYVSSNTFSSDKKFKKILSKEGFNYKQIGVSNKQGIVEIELDRTNLPEGILFRPDSESNIKIAYMSIADLLRQAHGTYMEKQFRLRMYTK</sequence>